<proteinExistence type="predicted"/>
<evidence type="ECO:0000313" key="2">
    <source>
        <dbReference type="Proteomes" id="UP000793456"/>
    </source>
</evidence>
<evidence type="ECO:0000313" key="1">
    <source>
        <dbReference type="EMBL" id="TMS05274.1"/>
    </source>
</evidence>
<name>A0ACD3QEF4_LARCR</name>
<gene>
    <name evidence="1" type="ORF">E3U43_004524</name>
</gene>
<comment type="caution">
    <text evidence="1">The sequence shown here is derived from an EMBL/GenBank/DDBJ whole genome shotgun (WGS) entry which is preliminary data.</text>
</comment>
<reference evidence="1" key="1">
    <citation type="submission" date="2018-11" db="EMBL/GenBank/DDBJ databases">
        <title>The sequence and de novo assembly of Larimichthys crocea genome using PacBio and Hi-C technologies.</title>
        <authorList>
            <person name="Xu P."/>
            <person name="Chen B."/>
            <person name="Zhou Z."/>
            <person name="Ke Q."/>
            <person name="Wu Y."/>
            <person name="Bai H."/>
            <person name="Pu F."/>
        </authorList>
    </citation>
    <scope>NUCLEOTIDE SEQUENCE</scope>
    <source>
        <tissue evidence="1">Muscle</tissue>
    </source>
</reference>
<dbReference type="Proteomes" id="UP000793456">
    <property type="component" value="Chromosome XX"/>
</dbReference>
<sequence>MIKPEEAYKADGVDEDTSYSIFVSYIEIYNNYIYDLLEETQEDAIKPKPPQSKILREDQNHNMYVAGCMEVEVKSAEEAFQVFWKGQKRRKVANTRLNRESSRSHSVLIIKLAQAPLDADGDNILQDKNQVTVSQLCLVDLAGSERTGRTGAEGTRIREAGNINQSLLNLRTCIEILRENQMCGTNKMVPYRDSKVTHLFKNYFDGEGKVRMVVCVNPKADDYEETLLVMRFAEMTQEVEVARPVDRPICGFTPGRRNRNQAFKEELSRKLEERGGPIDRANTMKSMLQQLDSNHMSNENIIHEQNGRLLEKDKIIQNNKAELERLEKKAKTQEHKIDILQKTTKIYEDDKRSAAA</sequence>
<keyword evidence="2" id="KW-1185">Reference proteome</keyword>
<dbReference type="EMBL" id="CM011693">
    <property type="protein sequence ID" value="TMS05274.1"/>
    <property type="molecule type" value="Genomic_DNA"/>
</dbReference>
<protein>
    <submittedName>
        <fullName evidence="1">Uncharacterized protein</fullName>
    </submittedName>
</protein>
<organism evidence="1 2">
    <name type="scientific">Larimichthys crocea</name>
    <name type="common">Large yellow croaker</name>
    <name type="synonym">Pseudosciaena crocea</name>
    <dbReference type="NCBI Taxonomy" id="215358"/>
    <lineage>
        <taxon>Eukaryota</taxon>
        <taxon>Metazoa</taxon>
        <taxon>Chordata</taxon>
        <taxon>Craniata</taxon>
        <taxon>Vertebrata</taxon>
        <taxon>Euteleostomi</taxon>
        <taxon>Actinopterygii</taxon>
        <taxon>Neopterygii</taxon>
        <taxon>Teleostei</taxon>
        <taxon>Neoteleostei</taxon>
        <taxon>Acanthomorphata</taxon>
        <taxon>Eupercaria</taxon>
        <taxon>Sciaenidae</taxon>
        <taxon>Larimichthys</taxon>
    </lineage>
</organism>
<accession>A0ACD3QEF4</accession>